<dbReference type="AlphaFoldDB" id="A0A2W1BRK4"/>
<protein>
    <submittedName>
        <fullName evidence="1">Uncharacterized protein</fullName>
    </submittedName>
</protein>
<sequence length="81" mass="8981">MEILRHRNLNAVHVLYLVGMQHFIMDEFPDMPASFGSDLPPDGLRGFLVAGEPHDGCSVLPPPPTTVDNFTGKWIVLLARI</sequence>
<name>A0A2W1BRK4_HELAM</name>
<evidence type="ECO:0000313" key="1">
    <source>
        <dbReference type="EMBL" id="PZC77668.1"/>
    </source>
</evidence>
<keyword evidence="2" id="KW-1185">Reference proteome</keyword>
<dbReference type="EMBL" id="KZ149923">
    <property type="protein sequence ID" value="PZC77668.1"/>
    <property type="molecule type" value="Genomic_DNA"/>
</dbReference>
<evidence type="ECO:0000313" key="2">
    <source>
        <dbReference type="Proteomes" id="UP000249218"/>
    </source>
</evidence>
<dbReference type="OrthoDB" id="8062037at2759"/>
<gene>
    <name evidence="1" type="primary">HaOG203112</name>
    <name evidence="1" type="ORF">B5X24_HaOG203112</name>
</gene>
<accession>A0A2W1BRK4</accession>
<reference evidence="1 2" key="1">
    <citation type="journal article" date="2017" name="BMC Biol.">
        <title>Genomic innovations, transcriptional plasticity and gene loss underlying the evolution and divergence of two highly polyphagous and invasive Helicoverpa pest species.</title>
        <authorList>
            <person name="Pearce S.L."/>
            <person name="Clarke D.F."/>
            <person name="East P.D."/>
            <person name="Elfekih S."/>
            <person name="Gordon K.H."/>
            <person name="Jermiin L.S."/>
            <person name="McGaughran A."/>
            <person name="Oakeshott J.G."/>
            <person name="Papanikolaou A."/>
            <person name="Perera O.P."/>
            <person name="Rane R.V."/>
            <person name="Richards S."/>
            <person name="Tay W.T."/>
            <person name="Walsh T.K."/>
            <person name="Anderson A."/>
            <person name="Anderson C.J."/>
            <person name="Asgari S."/>
            <person name="Board P.G."/>
            <person name="Bretschneider A."/>
            <person name="Campbell P.M."/>
            <person name="Chertemps T."/>
            <person name="Christeller J.T."/>
            <person name="Coppin C.W."/>
            <person name="Downes S.J."/>
            <person name="Duan G."/>
            <person name="Farnsworth C.A."/>
            <person name="Good R.T."/>
            <person name="Han L.B."/>
            <person name="Han Y.C."/>
            <person name="Hatje K."/>
            <person name="Horne I."/>
            <person name="Huang Y.P."/>
            <person name="Hughes D.S."/>
            <person name="Jacquin-Joly E."/>
            <person name="James W."/>
            <person name="Jhangiani S."/>
            <person name="Kollmar M."/>
            <person name="Kuwar S.S."/>
            <person name="Li S."/>
            <person name="Liu N.Y."/>
            <person name="Maibeche M.T."/>
            <person name="Miller J.R."/>
            <person name="Montagne N."/>
            <person name="Perry T."/>
            <person name="Qu J."/>
            <person name="Song S.V."/>
            <person name="Sutton G.G."/>
            <person name="Vogel H."/>
            <person name="Walenz B.P."/>
            <person name="Xu W."/>
            <person name="Zhang H.J."/>
            <person name="Zou Z."/>
            <person name="Batterham P."/>
            <person name="Edwards O.R."/>
            <person name="Feyereisen R."/>
            <person name="Gibbs R.A."/>
            <person name="Heckel D.G."/>
            <person name="McGrath A."/>
            <person name="Robin C."/>
            <person name="Scherer S.E."/>
            <person name="Worley K.C."/>
            <person name="Wu Y.D."/>
        </authorList>
    </citation>
    <scope>NUCLEOTIDE SEQUENCE [LARGE SCALE GENOMIC DNA]</scope>
    <source>
        <strain evidence="1">Harm_GR_Male_#8</strain>
        <tissue evidence="1">Whole organism</tissue>
    </source>
</reference>
<dbReference type="Proteomes" id="UP000249218">
    <property type="component" value="Unassembled WGS sequence"/>
</dbReference>
<proteinExistence type="predicted"/>
<organism evidence="1 2">
    <name type="scientific">Helicoverpa armigera</name>
    <name type="common">Cotton bollworm</name>
    <name type="synonym">Heliothis armigera</name>
    <dbReference type="NCBI Taxonomy" id="29058"/>
    <lineage>
        <taxon>Eukaryota</taxon>
        <taxon>Metazoa</taxon>
        <taxon>Ecdysozoa</taxon>
        <taxon>Arthropoda</taxon>
        <taxon>Hexapoda</taxon>
        <taxon>Insecta</taxon>
        <taxon>Pterygota</taxon>
        <taxon>Neoptera</taxon>
        <taxon>Endopterygota</taxon>
        <taxon>Lepidoptera</taxon>
        <taxon>Glossata</taxon>
        <taxon>Ditrysia</taxon>
        <taxon>Noctuoidea</taxon>
        <taxon>Noctuidae</taxon>
        <taxon>Heliothinae</taxon>
        <taxon>Helicoverpa</taxon>
    </lineage>
</organism>